<name>A0A8J5RTI8_ZIZPA</name>
<protein>
    <submittedName>
        <fullName evidence="1">Uncharacterized protein</fullName>
    </submittedName>
</protein>
<comment type="caution">
    <text evidence="1">The sequence shown here is derived from an EMBL/GenBank/DDBJ whole genome shotgun (WGS) entry which is preliminary data.</text>
</comment>
<organism evidence="1 2">
    <name type="scientific">Zizania palustris</name>
    <name type="common">Northern wild rice</name>
    <dbReference type="NCBI Taxonomy" id="103762"/>
    <lineage>
        <taxon>Eukaryota</taxon>
        <taxon>Viridiplantae</taxon>
        <taxon>Streptophyta</taxon>
        <taxon>Embryophyta</taxon>
        <taxon>Tracheophyta</taxon>
        <taxon>Spermatophyta</taxon>
        <taxon>Magnoliopsida</taxon>
        <taxon>Liliopsida</taxon>
        <taxon>Poales</taxon>
        <taxon>Poaceae</taxon>
        <taxon>BOP clade</taxon>
        <taxon>Oryzoideae</taxon>
        <taxon>Oryzeae</taxon>
        <taxon>Zizaniinae</taxon>
        <taxon>Zizania</taxon>
    </lineage>
</organism>
<reference evidence="1" key="2">
    <citation type="submission" date="2021-02" db="EMBL/GenBank/DDBJ databases">
        <authorList>
            <person name="Kimball J.A."/>
            <person name="Haas M.W."/>
            <person name="Macchietto M."/>
            <person name="Kono T."/>
            <person name="Duquette J."/>
            <person name="Shao M."/>
        </authorList>
    </citation>
    <scope>NUCLEOTIDE SEQUENCE</scope>
    <source>
        <tissue evidence="1">Fresh leaf tissue</tissue>
    </source>
</reference>
<evidence type="ECO:0000313" key="2">
    <source>
        <dbReference type="Proteomes" id="UP000729402"/>
    </source>
</evidence>
<dbReference type="EMBL" id="JAAALK010000287">
    <property type="protein sequence ID" value="KAG8060356.1"/>
    <property type="molecule type" value="Genomic_DNA"/>
</dbReference>
<gene>
    <name evidence="1" type="ORF">GUJ93_ZPchr0002g24313</name>
</gene>
<dbReference type="AlphaFoldDB" id="A0A8J5RTI8"/>
<keyword evidence="2" id="KW-1185">Reference proteome</keyword>
<sequence length="152" mass="16529">MGVHCLQLEVPVMEEHLVHSKLYSSHEQNNPGVPPSSLQSCTEQPWDGITLPAVVLGGSSMSCSGSSKRPEQQGRHTMLLQWAVSRQPVEPLRAMPRQRAGLLHATPRQPAGHLCAAPRQRAAYPCAAGVGKCSAGGRQRRFAPREGRRVCH</sequence>
<dbReference type="Proteomes" id="UP000729402">
    <property type="component" value="Unassembled WGS sequence"/>
</dbReference>
<evidence type="ECO:0000313" key="1">
    <source>
        <dbReference type="EMBL" id="KAG8060356.1"/>
    </source>
</evidence>
<reference evidence="1" key="1">
    <citation type="journal article" date="2021" name="bioRxiv">
        <title>Whole Genome Assembly and Annotation of Northern Wild Rice, Zizania palustris L., Supports a Whole Genome Duplication in the Zizania Genus.</title>
        <authorList>
            <person name="Haas M."/>
            <person name="Kono T."/>
            <person name="Macchietto M."/>
            <person name="Millas R."/>
            <person name="McGilp L."/>
            <person name="Shao M."/>
            <person name="Duquette J."/>
            <person name="Hirsch C.N."/>
            <person name="Kimball J."/>
        </authorList>
    </citation>
    <scope>NUCLEOTIDE SEQUENCE</scope>
    <source>
        <tissue evidence="1">Fresh leaf tissue</tissue>
    </source>
</reference>
<accession>A0A8J5RTI8</accession>
<proteinExistence type="predicted"/>